<proteinExistence type="predicted"/>
<evidence type="ECO:0000313" key="2">
    <source>
        <dbReference type="Proteomes" id="UP001489719"/>
    </source>
</evidence>
<organism evidence="1 2">
    <name type="scientific">Lipomyces orientalis</name>
    <dbReference type="NCBI Taxonomy" id="1233043"/>
    <lineage>
        <taxon>Eukaryota</taxon>
        <taxon>Fungi</taxon>
        <taxon>Dikarya</taxon>
        <taxon>Ascomycota</taxon>
        <taxon>Saccharomycotina</taxon>
        <taxon>Lipomycetes</taxon>
        <taxon>Lipomycetales</taxon>
        <taxon>Lipomycetaceae</taxon>
        <taxon>Lipomyces</taxon>
    </lineage>
</organism>
<protein>
    <submittedName>
        <fullName evidence="1">Glycosyl hydrolase family 61-domain-containing protein</fullName>
    </submittedName>
</protein>
<accession>A0ACC3TRZ5</accession>
<comment type="caution">
    <text evidence="1">The sequence shown here is derived from an EMBL/GenBank/DDBJ whole genome shotgun (WGS) entry which is preliminary data.</text>
</comment>
<keyword evidence="2" id="KW-1185">Reference proteome</keyword>
<gene>
    <name evidence="1" type="ORF">V1517DRAFT_84661</name>
</gene>
<dbReference type="EMBL" id="MU970056">
    <property type="protein sequence ID" value="KAK9323909.1"/>
    <property type="molecule type" value="Genomic_DNA"/>
</dbReference>
<evidence type="ECO:0000313" key="1">
    <source>
        <dbReference type="EMBL" id="KAK9323909.1"/>
    </source>
</evidence>
<sequence length="432" mass="46668">MTLLLHYALLLGTFIVSAAAHGYITNFWSPMKHDYGECVRPYVLYQEKNPIMDRYSDEMTCGRLPGAVSFPDKTCSVAKAGDKVGLQWSIMDGGHLGPVLVYMASTESKGEGGAWWKIYYDGYDVQQDYWATSKLWDNDGILWISLPDYLPAGDYIIRGEIIALHNASYIDGAQIYVNCVHIKIEESAETATTIDVSTIPKVAFPGYYTYDTPGLHLNIWWPPPVGYPEVGPPIYTPQAASASAPSITATSSASASSTSVLSDIKLVQPNSAASVSIEYQATSSILFYQPMTSATPLFLSETSSNEASWSELHTRSAIAAAVFPDLTCSTRGSLTSTFSTATSFDLASKTATASSAIVTEVFPDLTCQASSMPVSTPTTFRTAVTAQTQSHNIATLTVTPNPVTVHATVTVSIYETEYVTGVVTVNLMNIAY</sequence>
<keyword evidence="1" id="KW-0378">Hydrolase</keyword>
<dbReference type="Proteomes" id="UP001489719">
    <property type="component" value="Unassembled WGS sequence"/>
</dbReference>
<reference evidence="2" key="1">
    <citation type="journal article" date="2024" name="Front. Bioeng. Biotechnol.">
        <title>Genome-scale model development and genomic sequencing of the oleaginous clade Lipomyces.</title>
        <authorList>
            <person name="Czajka J.J."/>
            <person name="Han Y."/>
            <person name="Kim J."/>
            <person name="Mondo S.J."/>
            <person name="Hofstad B.A."/>
            <person name="Robles A."/>
            <person name="Haridas S."/>
            <person name="Riley R."/>
            <person name="LaButti K."/>
            <person name="Pangilinan J."/>
            <person name="Andreopoulos W."/>
            <person name="Lipzen A."/>
            <person name="Yan J."/>
            <person name="Wang M."/>
            <person name="Ng V."/>
            <person name="Grigoriev I.V."/>
            <person name="Spatafora J.W."/>
            <person name="Magnuson J.K."/>
            <person name="Baker S.E."/>
            <person name="Pomraning K.R."/>
        </authorList>
    </citation>
    <scope>NUCLEOTIDE SEQUENCE [LARGE SCALE GENOMIC DNA]</scope>
    <source>
        <strain evidence="2">CBS 10300</strain>
    </source>
</reference>
<name>A0ACC3TRZ5_9ASCO</name>